<dbReference type="AlphaFoldDB" id="A0A4W3HXI9"/>
<keyword evidence="3" id="KW-1185">Reference proteome</keyword>
<evidence type="ECO:0000313" key="2">
    <source>
        <dbReference type="Ensembl" id="ENSCMIP00000019597.1"/>
    </source>
</evidence>
<feature type="region of interest" description="Disordered" evidence="1">
    <location>
        <begin position="1"/>
        <end position="63"/>
    </location>
</feature>
<reference evidence="3" key="1">
    <citation type="journal article" date="2006" name="Science">
        <title>Ancient noncoding elements conserved in the human genome.</title>
        <authorList>
            <person name="Venkatesh B."/>
            <person name="Kirkness E.F."/>
            <person name="Loh Y.H."/>
            <person name="Halpern A.L."/>
            <person name="Lee A.P."/>
            <person name="Johnson J."/>
            <person name="Dandona N."/>
            <person name="Viswanathan L.D."/>
            <person name="Tay A."/>
            <person name="Venter J.C."/>
            <person name="Strausberg R.L."/>
            <person name="Brenner S."/>
        </authorList>
    </citation>
    <scope>NUCLEOTIDE SEQUENCE [LARGE SCALE GENOMIC DNA]</scope>
</reference>
<reference evidence="3" key="2">
    <citation type="journal article" date="2007" name="PLoS Biol.">
        <title>Survey sequencing and comparative analysis of the elephant shark (Callorhinchus milii) genome.</title>
        <authorList>
            <person name="Venkatesh B."/>
            <person name="Kirkness E.F."/>
            <person name="Loh Y.H."/>
            <person name="Halpern A.L."/>
            <person name="Lee A.P."/>
            <person name="Johnson J."/>
            <person name="Dandona N."/>
            <person name="Viswanathan L.D."/>
            <person name="Tay A."/>
            <person name="Venter J.C."/>
            <person name="Strausberg R.L."/>
            <person name="Brenner S."/>
        </authorList>
    </citation>
    <scope>NUCLEOTIDE SEQUENCE [LARGE SCALE GENOMIC DNA]</scope>
</reference>
<name>A0A4W3HXI9_CALMI</name>
<dbReference type="Ensembl" id="ENSCMIT00000019963.1">
    <property type="protein sequence ID" value="ENSCMIP00000019597.1"/>
    <property type="gene ID" value="ENSCMIG00000009120.1"/>
</dbReference>
<sequence>MNKGPQPIGGSPAAPHPSPSPGISQPAYPSGQTTTPVVFAPPQPPQMNTQPQPRQVRTSSSVPVSWPTIPQVELVTHSLAV</sequence>
<proteinExistence type="predicted"/>
<organism evidence="2 3">
    <name type="scientific">Callorhinchus milii</name>
    <name type="common">Ghost shark</name>
    <dbReference type="NCBI Taxonomy" id="7868"/>
    <lineage>
        <taxon>Eukaryota</taxon>
        <taxon>Metazoa</taxon>
        <taxon>Chordata</taxon>
        <taxon>Craniata</taxon>
        <taxon>Vertebrata</taxon>
        <taxon>Chondrichthyes</taxon>
        <taxon>Holocephali</taxon>
        <taxon>Chimaeriformes</taxon>
        <taxon>Callorhinchidae</taxon>
        <taxon>Callorhinchus</taxon>
    </lineage>
</organism>
<reference evidence="3" key="3">
    <citation type="journal article" date="2014" name="Nature">
        <title>Elephant shark genome provides unique insights into gnathostome evolution.</title>
        <authorList>
            <consortium name="International Elephant Shark Genome Sequencing Consortium"/>
            <person name="Venkatesh B."/>
            <person name="Lee A.P."/>
            <person name="Ravi V."/>
            <person name="Maurya A.K."/>
            <person name="Lian M.M."/>
            <person name="Swann J.B."/>
            <person name="Ohta Y."/>
            <person name="Flajnik M.F."/>
            <person name="Sutoh Y."/>
            <person name="Kasahara M."/>
            <person name="Hoon S."/>
            <person name="Gangu V."/>
            <person name="Roy S.W."/>
            <person name="Irimia M."/>
            <person name="Korzh V."/>
            <person name="Kondrychyn I."/>
            <person name="Lim Z.W."/>
            <person name="Tay B.H."/>
            <person name="Tohari S."/>
            <person name="Kong K.W."/>
            <person name="Ho S."/>
            <person name="Lorente-Galdos B."/>
            <person name="Quilez J."/>
            <person name="Marques-Bonet T."/>
            <person name="Raney B.J."/>
            <person name="Ingham P.W."/>
            <person name="Tay A."/>
            <person name="Hillier L.W."/>
            <person name="Minx P."/>
            <person name="Boehm T."/>
            <person name="Wilson R.K."/>
            <person name="Brenner S."/>
            <person name="Warren W.C."/>
        </authorList>
    </citation>
    <scope>NUCLEOTIDE SEQUENCE [LARGE SCALE GENOMIC DNA]</scope>
</reference>
<evidence type="ECO:0000256" key="1">
    <source>
        <dbReference type="SAM" id="MobiDB-lite"/>
    </source>
</evidence>
<accession>A0A4W3HXI9</accession>
<dbReference type="Proteomes" id="UP000314986">
    <property type="component" value="Unassembled WGS sequence"/>
</dbReference>
<feature type="compositionally biased region" description="Low complexity" evidence="1">
    <location>
        <begin position="46"/>
        <end position="55"/>
    </location>
</feature>
<reference evidence="2" key="5">
    <citation type="submission" date="2025-09" db="UniProtKB">
        <authorList>
            <consortium name="Ensembl"/>
        </authorList>
    </citation>
    <scope>IDENTIFICATION</scope>
</reference>
<protein>
    <submittedName>
        <fullName evidence="2">Uncharacterized protein</fullName>
    </submittedName>
</protein>
<dbReference type="STRING" id="7868.ENSCMIP00000019597"/>
<reference evidence="2" key="4">
    <citation type="submission" date="2025-08" db="UniProtKB">
        <authorList>
            <consortium name="Ensembl"/>
        </authorList>
    </citation>
    <scope>IDENTIFICATION</scope>
</reference>
<dbReference type="InParanoid" id="A0A4W3HXI9"/>
<evidence type="ECO:0000313" key="3">
    <source>
        <dbReference type="Proteomes" id="UP000314986"/>
    </source>
</evidence>